<feature type="compositionally biased region" description="Polar residues" evidence="1">
    <location>
        <begin position="34"/>
        <end position="44"/>
    </location>
</feature>
<accession>A0A8S9LA27</accession>
<name>A0A8S9LA27_BRACR</name>
<dbReference type="AlphaFoldDB" id="A0A8S9LA27"/>
<dbReference type="EMBL" id="QGKY02000094">
    <property type="protein sequence ID" value="KAF2602891.1"/>
    <property type="molecule type" value="Genomic_DNA"/>
</dbReference>
<sequence>MKIRKALGSFEFSEVTREGGARENRVEKAVMNPVGSNETSSSTGDVFGGVWRSGMTRHRGVSWAQR</sequence>
<feature type="region of interest" description="Disordered" evidence="1">
    <location>
        <begin position="16"/>
        <end position="51"/>
    </location>
</feature>
<gene>
    <name evidence="2" type="ORF">F2Q70_00025506</name>
</gene>
<evidence type="ECO:0000256" key="1">
    <source>
        <dbReference type="SAM" id="MobiDB-lite"/>
    </source>
</evidence>
<evidence type="ECO:0000313" key="2">
    <source>
        <dbReference type="EMBL" id="KAF2602891.1"/>
    </source>
</evidence>
<reference evidence="2" key="1">
    <citation type="submission" date="2019-12" db="EMBL/GenBank/DDBJ databases">
        <title>Genome sequencing and annotation of Brassica cretica.</title>
        <authorList>
            <person name="Studholme D.J."/>
            <person name="Sarris P.F."/>
        </authorList>
    </citation>
    <scope>NUCLEOTIDE SEQUENCE</scope>
    <source>
        <strain evidence="2">PFS-102/07</strain>
        <tissue evidence="2">Leaf</tissue>
    </source>
</reference>
<proteinExistence type="predicted"/>
<comment type="caution">
    <text evidence="2">The sequence shown here is derived from an EMBL/GenBank/DDBJ whole genome shotgun (WGS) entry which is preliminary data.</text>
</comment>
<organism evidence="2">
    <name type="scientific">Brassica cretica</name>
    <name type="common">Mustard</name>
    <dbReference type="NCBI Taxonomy" id="69181"/>
    <lineage>
        <taxon>Eukaryota</taxon>
        <taxon>Viridiplantae</taxon>
        <taxon>Streptophyta</taxon>
        <taxon>Embryophyta</taxon>
        <taxon>Tracheophyta</taxon>
        <taxon>Spermatophyta</taxon>
        <taxon>Magnoliopsida</taxon>
        <taxon>eudicotyledons</taxon>
        <taxon>Gunneridae</taxon>
        <taxon>Pentapetalae</taxon>
        <taxon>rosids</taxon>
        <taxon>malvids</taxon>
        <taxon>Brassicales</taxon>
        <taxon>Brassicaceae</taxon>
        <taxon>Brassiceae</taxon>
        <taxon>Brassica</taxon>
    </lineage>
</organism>
<feature type="compositionally biased region" description="Basic and acidic residues" evidence="1">
    <location>
        <begin position="16"/>
        <end position="28"/>
    </location>
</feature>
<protein>
    <submittedName>
        <fullName evidence="2">Uncharacterized protein</fullName>
    </submittedName>
</protein>